<dbReference type="InterPro" id="IPR027463">
    <property type="entry name" value="AcrB_DN_DC_subdom"/>
</dbReference>
<feature type="transmembrane region" description="Helical" evidence="1">
    <location>
        <begin position="971"/>
        <end position="988"/>
    </location>
</feature>
<feature type="transmembrane region" description="Helical" evidence="1">
    <location>
        <begin position="874"/>
        <end position="893"/>
    </location>
</feature>
<dbReference type="SUPFAM" id="SSF82693">
    <property type="entry name" value="Multidrug efflux transporter AcrB pore domain, PN1, PN2, PC1 and PC2 subdomains"/>
    <property type="match status" value="3"/>
</dbReference>
<dbReference type="PRINTS" id="PR00702">
    <property type="entry name" value="ACRIFLAVINRP"/>
</dbReference>
<name>A0A1W1XNY6_9BACT</name>
<dbReference type="GO" id="GO:0042910">
    <property type="term" value="F:xenobiotic transmembrane transporter activity"/>
    <property type="evidence" value="ECO:0007669"/>
    <property type="project" value="TreeGrafter"/>
</dbReference>
<reference evidence="2 3" key="1">
    <citation type="submission" date="2017-04" db="EMBL/GenBank/DDBJ databases">
        <authorList>
            <person name="Afonso C.L."/>
            <person name="Miller P.J."/>
            <person name="Scott M.A."/>
            <person name="Spackman E."/>
            <person name="Goraichik I."/>
            <person name="Dimitrov K.M."/>
            <person name="Suarez D.L."/>
            <person name="Swayne D.E."/>
        </authorList>
    </citation>
    <scope>NUCLEOTIDE SEQUENCE [LARGE SCALE GENOMIC DNA]</scope>
    <source>
        <strain evidence="2 3">DSM 13146</strain>
    </source>
</reference>
<dbReference type="Gene3D" id="3.30.70.1430">
    <property type="entry name" value="Multidrug efflux transporter AcrB pore domain"/>
    <property type="match status" value="2"/>
</dbReference>
<dbReference type="AlphaFoldDB" id="A0A1W1XNY6"/>
<dbReference type="GO" id="GO:0005886">
    <property type="term" value="C:plasma membrane"/>
    <property type="evidence" value="ECO:0007669"/>
    <property type="project" value="TreeGrafter"/>
</dbReference>
<feature type="transmembrane region" description="Helical" evidence="1">
    <location>
        <begin position="465"/>
        <end position="492"/>
    </location>
</feature>
<organism evidence="2 3">
    <name type="scientific">Desulfacinum hydrothermale DSM 13146</name>
    <dbReference type="NCBI Taxonomy" id="1121390"/>
    <lineage>
        <taxon>Bacteria</taxon>
        <taxon>Pseudomonadati</taxon>
        <taxon>Thermodesulfobacteriota</taxon>
        <taxon>Syntrophobacteria</taxon>
        <taxon>Syntrophobacterales</taxon>
        <taxon>Syntrophobacteraceae</taxon>
        <taxon>Desulfacinum</taxon>
    </lineage>
</organism>
<gene>
    <name evidence="2" type="ORF">SAMN02746041_02413</name>
</gene>
<dbReference type="Proteomes" id="UP000192783">
    <property type="component" value="Unassembled WGS sequence"/>
</dbReference>
<evidence type="ECO:0000313" key="2">
    <source>
        <dbReference type="EMBL" id="SMC25689.1"/>
    </source>
</evidence>
<keyword evidence="1" id="KW-1133">Transmembrane helix</keyword>
<keyword evidence="3" id="KW-1185">Reference proteome</keyword>
<dbReference type="Gene3D" id="3.30.70.1320">
    <property type="entry name" value="Multidrug efflux transporter AcrB pore domain like"/>
    <property type="match status" value="1"/>
</dbReference>
<feature type="transmembrane region" description="Helical" evidence="1">
    <location>
        <begin position="899"/>
        <end position="917"/>
    </location>
</feature>
<accession>A0A1W1XNY6</accession>
<dbReference type="PANTHER" id="PTHR32063">
    <property type="match status" value="1"/>
</dbReference>
<dbReference type="Gene3D" id="1.20.1640.10">
    <property type="entry name" value="Multidrug efflux transporter AcrB transmembrane domain"/>
    <property type="match status" value="2"/>
</dbReference>
<dbReference type="SUPFAM" id="SSF82714">
    <property type="entry name" value="Multidrug efflux transporter AcrB TolC docking domain, DN and DC subdomains"/>
    <property type="match status" value="2"/>
</dbReference>
<feature type="transmembrane region" description="Helical" evidence="1">
    <location>
        <begin position="1000"/>
        <end position="1026"/>
    </location>
</feature>
<evidence type="ECO:0000313" key="3">
    <source>
        <dbReference type="Proteomes" id="UP000192783"/>
    </source>
</evidence>
<dbReference type="InterPro" id="IPR001036">
    <property type="entry name" value="Acrflvin-R"/>
</dbReference>
<feature type="transmembrane region" description="Helical" evidence="1">
    <location>
        <begin position="535"/>
        <end position="556"/>
    </location>
</feature>
<dbReference type="EMBL" id="FWXF01000014">
    <property type="protein sequence ID" value="SMC25689.1"/>
    <property type="molecule type" value="Genomic_DNA"/>
</dbReference>
<dbReference type="Pfam" id="PF00873">
    <property type="entry name" value="ACR_tran"/>
    <property type="match status" value="1"/>
</dbReference>
<sequence>MSPHGWSLRNPWAVLVGALLVAVVGLRAFFTMPTEYFPDTNPPQAAIIIVEPGAAAVDVSRRITEVVEKELASIPGLTKLSSASRDEVASINAQFNYGKPVGQVVVDIQNALSRVRAQLPSDILEPRIYPVTDATRPVLTLSLRPKAGSSLDLAHIRLLADNDIKDFLLNLPGVADVDTFGGHRMQVNLWLDRDRLEAYGLTPQDVMRAVQVQNITTPAGLMENEDGEALVKTIGEFRDLRDIRDCVIRRKAGADVRVQDVARVELGIEDLRSLYHGNGEPAVAINVLRADGGNVMSVIRTVKGALSRMEKRWPDIHFEITNDQQPLIDRNTQGMRASLYASIALTVVIIFLFLADIRSSTIALVSIPLSFMFAVAVLGLTGHTLNIVTLSGLIIATGMVVDATVVVVENIHRHQKTCPGDARQCVEGAVGEILLSISAGMLTTVVMLVPIMFSGGYVQQVLRRFTLTLAYALVGSLLVAVFVVPPLALKLIRGGDAAKRRRNVLERLVLPFGKGVDALANFYVRVLRAALHRRWLAMLLALGCFVLTMKIVPPIIGRELMPPMDTGIMNIRFELPPSASVAHVEKTLTEVEKIIRQEPSVRMISSTVGSEPGEISFGAGGQTAQTAFLIVTLTTRDQRDRTIWEIEDEWREKISALGGIRSLQVYEYGATPMATSRAPIDLVVMGGHRPEDLSAAAARIQQSLEGLPGLVDVVPGWWLDKEEVHVRVDPRTARLYGVTPADVASILRVAVGGVPASGLRLKGFLDVPIRVAYEDAWVRSPERLAQIPIPTPKGSVPLRTLAAIEPSTTQTVITREDLENTIDITAYNRTRRISQVLGDIGARLKKVSLPGSLHIKVSGTAADMHESMQRVMKAVLLGLVLLVVLLVGTFRSFSLPLPILVAIPLAIIGSMWGLLLLGKPMCMPAMMGILLLAGVVINNSIFLIDFIRQALDQGMDRDQALEQAVRLRLRPVLMTTISTFVGMLPMILETAVGLERMSPLATAAGFGLLVGTVMTLVITPVTYTLLDDLGRLVARLWR</sequence>
<keyword evidence="1" id="KW-0472">Membrane</keyword>
<keyword evidence="1" id="KW-0812">Transmembrane</keyword>
<dbReference type="RefSeq" id="WP_170920573.1">
    <property type="nucleotide sequence ID" value="NZ_FWXF01000014.1"/>
</dbReference>
<dbReference type="SUPFAM" id="SSF82866">
    <property type="entry name" value="Multidrug efflux transporter AcrB transmembrane domain"/>
    <property type="match status" value="2"/>
</dbReference>
<feature type="transmembrane region" description="Helical" evidence="1">
    <location>
        <begin position="387"/>
        <end position="408"/>
    </location>
</feature>
<dbReference type="Gene3D" id="3.30.2090.10">
    <property type="entry name" value="Multidrug efflux transporter AcrB TolC docking domain, DN and DC subdomains"/>
    <property type="match status" value="2"/>
</dbReference>
<dbReference type="STRING" id="1121390.SAMN02746041_02413"/>
<dbReference type="PANTHER" id="PTHR32063:SF0">
    <property type="entry name" value="SWARMING MOTILITY PROTEIN SWRC"/>
    <property type="match status" value="1"/>
</dbReference>
<proteinExistence type="predicted"/>
<feature type="transmembrane region" description="Helical" evidence="1">
    <location>
        <begin position="429"/>
        <end position="453"/>
    </location>
</feature>
<feature type="transmembrane region" description="Helical" evidence="1">
    <location>
        <begin position="337"/>
        <end position="355"/>
    </location>
</feature>
<feature type="transmembrane region" description="Helical" evidence="1">
    <location>
        <begin position="929"/>
        <end position="951"/>
    </location>
</feature>
<protein>
    <submittedName>
        <fullName evidence="2">Heavy metal efflux pump, CzcA family</fullName>
    </submittedName>
</protein>
<dbReference type="Gene3D" id="3.30.70.1440">
    <property type="entry name" value="Multidrug efflux transporter AcrB pore domain"/>
    <property type="match status" value="1"/>
</dbReference>
<evidence type="ECO:0000256" key="1">
    <source>
        <dbReference type="SAM" id="Phobius"/>
    </source>
</evidence>
<feature type="transmembrane region" description="Helical" evidence="1">
    <location>
        <begin position="362"/>
        <end position="381"/>
    </location>
</feature>
<feature type="transmembrane region" description="Helical" evidence="1">
    <location>
        <begin position="12"/>
        <end position="30"/>
    </location>
</feature>